<dbReference type="RefSeq" id="WP_242935667.1">
    <property type="nucleotide sequence ID" value="NZ_CP094326.1"/>
</dbReference>
<evidence type="ECO:0000313" key="1">
    <source>
        <dbReference type="EMBL" id="UNY97253.1"/>
    </source>
</evidence>
<evidence type="ECO:0000313" key="2">
    <source>
        <dbReference type="Proteomes" id="UP000829476"/>
    </source>
</evidence>
<sequence length="148" mass="16495">MLKHEKKKLRYCSGYAIGRADSTCSGSDDASEPRTDAYIRAKVDGIQTELSYTAKARRNIEGAYNLEIIGSIPQEKNKPGIMRESIMMVIFESEQEITTGTYPLDDDIDYKMMALYNITKTDSTQTNFSAVSESSAMDNNALKLPSVK</sequence>
<dbReference type="Proteomes" id="UP000829476">
    <property type="component" value="Chromosome"/>
</dbReference>
<gene>
    <name evidence="1" type="ORF">MQE36_09095</name>
</gene>
<reference evidence="1 2" key="1">
    <citation type="journal article" date="2018" name="Int. J. Syst. Evol. Microbiol.">
        <title>Zhouia spongiae sp. nov., isolated from a marine sponge.</title>
        <authorList>
            <person name="Zhuang L."/>
            <person name="Lin B."/>
            <person name="Qin F."/>
            <person name="Luo L."/>
        </authorList>
    </citation>
    <scope>NUCLEOTIDE SEQUENCE [LARGE SCALE GENOMIC DNA]</scope>
    <source>
        <strain evidence="1 2">HN-Y44</strain>
    </source>
</reference>
<protein>
    <recommendedName>
        <fullName evidence="3">Type VI secretion system tube protein Hcp</fullName>
    </recommendedName>
</protein>
<accession>A0ABY3YHP8</accession>
<name>A0ABY3YHP8_9FLAO</name>
<evidence type="ECO:0008006" key="3">
    <source>
        <dbReference type="Google" id="ProtNLM"/>
    </source>
</evidence>
<organism evidence="1 2">
    <name type="scientific">Zhouia spongiae</name>
    <dbReference type="NCBI Taxonomy" id="2202721"/>
    <lineage>
        <taxon>Bacteria</taxon>
        <taxon>Pseudomonadati</taxon>
        <taxon>Bacteroidota</taxon>
        <taxon>Flavobacteriia</taxon>
        <taxon>Flavobacteriales</taxon>
        <taxon>Flavobacteriaceae</taxon>
        <taxon>Zhouia</taxon>
    </lineage>
</organism>
<proteinExistence type="predicted"/>
<dbReference type="EMBL" id="CP094326">
    <property type="protein sequence ID" value="UNY97253.1"/>
    <property type="molecule type" value="Genomic_DNA"/>
</dbReference>
<keyword evidence="2" id="KW-1185">Reference proteome</keyword>